<evidence type="ECO:0000313" key="8">
    <source>
        <dbReference type="Proteomes" id="UP000437446"/>
    </source>
</evidence>
<evidence type="ECO:0008006" key="9">
    <source>
        <dbReference type="Google" id="ProtNLM"/>
    </source>
</evidence>
<keyword evidence="2" id="KW-1133">Transmembrane helix</keyword>
<reference evidence="3 8" key="2">
    <citation type="journal article" date="2019" name="Nat. Med.">
        <title>A library of human gut bacterial isolates paired with longitudinal multiomics data enables mechanistic microbiome research.</title>
        <authorList>
            <person name="Poyet M."/>
            <person name="Groussin M."/>
            <person name="Gibbons S.M."/>
            <person name="Avila-Pacheco J."/>
            <person name="Jiang X."/>
            <person name="Kearney S.M."/>
            <person name="Perrotta A.R."/>
            <person name="Berdy B."/>
            <person name="Zhao S."/>
            <person name="Lieberman T.D."/>
            <person name="Swanson P.K."/>
            <person name="Smith M."/>
            <person name="Roesemann S."/>
            <person name="Alexander J.E."/>
            <person name="Rich S.A."/>
            <person name="Livny J."/>
            <person name="Vlamakis H."/>
            <person name="Clish C."/>
            <person name="Bullock K."/>
            <person name="Deik A."/>
            <person name="Scott J."/>
            <person name="Pierce K.A."/>
            <person name="Xavier R.J."/>
            <person name="Alm E.J."/>
        </authorList>
    </citation>
    <scope>NUCLEOTIDE SEQUENCE [LARGE SCALE GENOMIC DNA]</scope>
    <source>
        <strain evidence="3 8">BIOML-A25</strain>
    </source>
</reference>
<keyword evidence="1" id="KW-0175">Coiled coil</keyword>
<gene>
    <name evidence="5" type="ORF">DW191_04755</name>
    <name evidence="4" type="ORF">DW986_06735</name>
    <name evidence="3" type="ORF">GMD66_00920</name>
</gene>
<feature type="transmembrane region" description="Helical" evidence="2">
    <location>
        <begin position="353"/>
        <end position="377"/>
    </location>
</feature>
<keyword evidence="2" id="KW-0472">Membrane</keyword>
<evidence type="ECO:0000256" key="2">
    <source>
        <dbReference type="SAM" id="Phobius"/>
    </source>
</evidence>
<dbReference type="RefSeq" id="WP_122202891.1">
    <property type="nucleotide sequence ID" value="NZ_JADNHS010000011.1"/>
</dbReference>
<evidence type="ECO:0000313" key="5">
    <source>
        <dbReference type="EMBL" id="RHH80407.1"/>
    </source>
</evidence>
<comment type="caution">
    <text evidence="5">The sequence shown here is derived from an EMBL/GenBank/DDBJ whole genome shotgun (WGS) entry which is preliminary data.</text>
</comment>
<keyword evidence="2" id="KW-0812">Transmembrane</keyword>
<evidence type="ECO:0000256" key="1">
    <source>
        <dbReference type="SAM" id="Coils"/>
    </source>
</evidence>
<dbReference type="InterPro" id="IPR011990">
    <property type="entry name" value="TPR-like_helical_dom_sf"/>
</dbReference>
<dbReference type="SUPFAM" id="SSF48452">
    <property type="entry name" value="TPR-like"/>
    <property type="match status" value="1"/>
</dbReference>
<sequence>MKNIVVFVLLSIAFFSCRENQVASEQMDRAETLLPVYPDSAYVILEGVELPDKLNERQFARWCMLYCQAADKLFKDMLYAEQLDRALGWYKSHGTAEEQAWIGLYLGRSFVEDKLFIPATKAYSEALDLAKKNHLYNVAGYICSYMADLYTYTGQGSEERRKYEEAAAFFTKANNTRSYAFALRDISRTWVFEDSISLALDLMLKADSIVTGMNDSVGIASIANGLGNIYEHLDQIDEAKSYFFRGLVYDTIDKAPTYLALSTLFYNYSQLDSARYYAKMADSPTNNPYTPSDRLYLSYLIEKEANNIPEAFQYLEQCYAAKDILYDQQKQVDIIDAEKRHNSLTVIRQNQKLYSVIYLLSGLILFVSLVSVLFYLYKDRKRLNKINKQQLQLDEKEQLLTKLENKIKQKVATDTSTNKEEVIQIRKKMLQAKREILILKCEKLQYSSLFQELKERPDNKKKYGQKLSEQDWELLKEQIDSACPNWQVAVQDVETLKKTEIETCYLSFLNISIKSEAMLLGINPDSANKRRLRTRQSLGLTNSKTGIYEFIIRKTLENIVI</sequence>
<dbReference type="Proteomes" id="UP000437446">
    <property type="component" value="Unassembled WGS sequence"/>
</dbReference>
<reference evidence="6 7" key="1">
    <citation type="submission" date="2018-08" db="EMBL/GenBank/DDBJ databases">
        <title>A genome reference for cultivated species of the human gut microbiota.</title>
        <authorList>
            <person name="Zou Y."/>
            <person name="Xue W."/>
            <person name="Luo G."/>
        </authorList>
    </citation>
    <scope>NUCLEOTIDE SEQUENCE [LARGE SCALE GENOMIC DNA]</scope>
    <source>
        <strain evidence="5 6">AM16-50</strain>
        <strain evidence="4 7">AM50-15</strain>
    </source>
</reference>
<evidence type="ECO:0000313" key="3">
    <source>
        <dbReference type="EMBL" id="MTU27798.1"/>
    </source>
</evidence>
<dbReference type="Proteomes" id="UP000283732">
    <property type="component" value="Unassembled WGS sequence"/>
</dbReference>
<accession>A0A414Y2L0</accession>
<evidence type="ECO:0000313" key="7">
    <source>
        <dbReference type="Proteomes" id="UP000285173"/>
    </source>
</evidence>
<dbReference type="EMBL" id="QSEF01000007">
    <property type="protein sequence ID" value="RGZ49456.1"/>
    <property type="molecule type" value="Genomic_DNA"/>
</dbReference>
<name>A0A414Y2L0_9BACT</name>
<dbReference type="PROSITE" id="PS51257">
    <property type="entry name" value="PROKAR_LIPOPROTEIN"/>
    <property type="match status" value="1"/>
</dbReference>
<evidence type="ECO:0000313" key="6">
    <source>
        <dbReference type="Proteomes" id="UP000283732"/>
    </source>
</evidence>
<dbReference type="AlphaFoldDB" id="A0A414Y2L0"/>
<organism evidence="5 6">
    <name type="scientific">Parabacteroides merdae</name>
    <dbReference type="NCBI Taxonomy" id="46503"/>
    <lineage>
        <taxon>Bacteria</taxon>
        <taxon>Pseudomonadati</taxon>
        <taxon>Bacteroidota</taxon>
        <taxon>Bacteroidia</taxon>
        <taxon>Bacteroidales</taxon>
        <taxon>Tannerellaceae</taxon>
        <taxon>Parabacteroides</taxon>
    </lineage>
</organism>
<proteinExistence type="predicted"/>
<dbReference type="Gene3D" id="1.25.40.10">
    <property type="entry name" value="Tetratricopeptide repeat domain"/>
    <property type="match status" value="1"/>
</dbReference>
<dbReference type="EMBL" id="QRKC01000001">
    <property type="protein sequence ID" value="RHH80407.1"/>
    <property type="molecule type" value="Genomic_DNA"/>
</dbReference>
<dbReference type="EMBL" id="WNCR01000001">
    <property type="protein sequence ID" value="MTU27798.1"/>
    <property type="molecule type" value="Genomic_DNA"/>
</dbReference>
<feature type="coiled-coil region" evidence="1">
    <location>
        <begin position="386"/>
        <end position="413"/>
    </location>
</feature>
<protein>
    <recommendedName>
        <fullName evidence="9">Tetratricopeptide repeat protein</fullName>
    </recommendedName>
</protein>
<dbReference type="Proteomes" id="UP000285173">
    <property type="component" value="Unassembled WGS sequence"/>
</dbReference>
<evidence type="ECO:0000313" key="4">
    <source>
        <dbReference type="EMBL" id="RGZ49456.1"/>
    </source>
</evidence>